<evidence type="ECO:0000313" key="2">
    <source>
        <dbReference type="EMBL" id="MBW60820.1"/>
    </source>
</evidence>
<name>A0A2M4C681_9DIPT</name>
<feature type="signal peptide" evidence="1">
    <location>
        <begin position="1"/>
        <end position="17"/>
    </location>
</feature>
<accession>A0A2M4C681</accession>
<organism evidence="2">
    <name type="scientific">Anopheles marajoara</name>
    <dbReference type="NCBI Taxonomy" id="58244"/>
    <lineage>
        <taxon>Eukaryota</taxon>
        <taxon>Metazoa</taxon>
        <taxon>Ecdysozoa</taxon>
        <taxon>Arthropoda</taxon>
        <taxon>Hexapoda</taxon>
        <taxon>Insecta</taxon>
        <taxon>Pterygota</taxon>
        <taxon>Neoptera</taxon>
        <taxon>Endopterygota</taxon>
        <taxon>Diptera</taxon>
        <taxon>Nematocera</taxon>
        <taxon>Culicoidea</taxon>
        <taxon>Culicidae</taxon>
        <taxon>Anophelinae</taxon>
        <taxon>Anopheles</taxon>
    </lineage>
</organism>
<keyword evidence="1" id="KW-0732">Signal</keyword>
<feature type="chain" id="PRO_5014986247" evidence="1">
    <location>
        <begin position="18"/>
        <end position="156"/>
    </location>
</feature>
<dbReference type="AlphaFoldDB" id="A0A2M4C681"/>
<dbReference type="EMBL" id="GGFJ01011679">
    <property type="protein sequence ID" value="MBW60820.1"/>
    <property type="molecule type" value="Transcribed_RNA"/>
</dbReference>
<protein>
    <submittedName>
        <fullName evidence="2">Putative secreted protein</fullName>
    </submittedName>
</protein>
<sequence length="156" mass="16312">MTITSVSIGLAISCALSCWFNSLHTSTGSETDSEAKETMGCWVLAISGPFSGTLSVTGSFSFPSHVWCLSRSIELIFELSVGASSSITLVASVFVFSFVSVPSSAPWSLDSPGLTFGSSNCHNCSRHDSSLPKSIIVSSIVEWVGVTDDSCGSVLI</sequence>
<evidence type="ECO:0000256" key="1">
    <source>
        <dbReference type="SAM" id="SignalP"/>
    </source>
</evidence>
<proteinExistence type="predicted"/>
<reference evidence="2" key="1">
    <citation type="submission" date="2018-01" db="EMBL/GenBank/DDBJ databases">
        <title>An insight into the sialome of Amazonian anophelines.</title>
        <authorList>
            <person name="Ribeiro J.M."/>
            <person name="Scarpassa V."/>
            <person name="Calvo E."/>
        </authorList>
    </citation>
    <scope>NUCLEOTIDE SEQUENCE</scope>
    <source>
        <tissue evidence="2">Salivary glands</tissue>
    </source>
</reference>